<gene>
    <name evidence="2" type="ORF">AUN14_07335</name>
    <name evidence="1" type="ORF">FZI19_12390</name>
</gene>
<sequence>MSWNKNEAVSYARQHAGQQSQKRCAEFVSKAIRAGGVDIINTHYARDMGQNLTQAGFHQVYGEPVAGDVAVIQPTPHHPWGHACIYDGKGVWYSDFVQRTMYPGPEYRSVRPSYVIYRHD</sequence>
<keyword evidence="4" id="KW-1185">Reference proteome</keyword>
<protein>
    <submittedName>
        <fullName evidence="2">CHAP domain-containing protein</fullName>
    </submittedName>
</protein>
<dbReference type="AlphaFoldDB" id="A0A2T7AUZ0"/>
<evidence type="ECO:0000313" key="3">
    <source>
        <dbReference type="Proteomes" id="UP000244378"/>
    </source>
</evidence>
<dbReference type="Gene3D" id="3.90.1720.10">
    <property type="entry name" value="endopeptidase domain like (from Nostoc punctiforme)"/>
    <property type="match status" value="1"/>
</dbReference>
<dbReference type="Proteomes" id="UP000244378">
    <property type="component" value="Unassembled WGS sequence"/>
</dbReference>
<organism evidence="2 3">
    <name type="scientific">Cronobacter muytjensii</name>
    <dbReference type="NCBI Taxonomy" id="413501"/>
    <lineage>
        <taxon>Bacteria</taxon>
        <taxon>Pseudomonadati</taxon>
        <taxon>Pseudomonadota</taxon>
        <taxon>Gammaproteobacteria</taxon>
        <taxon>Enterobacterales</taxon>
        <taxon>Enterobacteriaceae</taxon>
        <taxon>Cronobacter</taxon>
    </lineage>
</organism>
<evidence type="ECO:0000313" key="1">
    <source>
        <dbReference type="EMBL" id="KAB0877712.1"/>
    </source>
</evidence>
<dbReference type="OrthoDB" id="5522511at2"/>
<evidence type="ECO:0000313" key="4">
    <source>
        <dbReference type="Proteomes" id="UP000469927"/>
    </source>
</evidence>
<accession>A0A2T7AUZ0</accession>
<dbReference type="EMBL" id="MSAE01000012">
    <property type="protein sequence ID" value="PUX15666.1"/>
    <property type="molecule type" value="Genomic_DNA"/>
</dbReference>
<comment type="caution">
    <text evidence="2">The sequence shown here is derived from an EMBL/GenBank/DDBJ whole genome shotgun (WGS) entry which is preliminary data.</text>
</comment>
<proteinExistence type="predicted"/>
<name>A0A2T7AUZ0_9ENTR</name>
<reference evidence="2 3" key="1">
    <citation type="submission" date="2016-12" db="EMBL/GenBank/DDBJ databases">
        <title>Analysis of the Molecular Diversity Among Cronobacter Species Isolated from Filth Flies Using a Pan Genomic DNA Microarray.</title>
        <authorList>
            <person name="Pava-Ripoll M."/>
            <person name="Tall B."/>
            <person name="Farber J."/>
            <person name="Fanning S."/>
            <person name="Lehner A."/>
            <person name="Stephan R."/>
            <person name="Pagotto F."/>
            <person name="Iverson C."/>
            <person name="Ziobro G."/>
            <person name="Miller A."/>
            <person name="Pearson R."/>
            <person name="Yan Q."/>
            <person name="Kim M."/>
            <person name="Jeong S."/>
            <person name="Park J."/>
            <person name="Jun S."/>
            <person name="Choi H."/>
            <person name="Chung T."/>
            <person name="Yoo Y."/>
            <person name="Park E."/>
            <person name="Hwang S."/>
            <person name="Lee B."/>
            <person name="Sathyamoorthy V."/>
            <person name="Carter L."/>
            <person name="Mammel M."/>
            <person name="Jackson S."/>
            <person name="Kothary M."/>
            <person name="Patel I."/>
            <person name="Grim C."/>
            <person name="Gopinath G."/>
            <person name="Gangiredla J."/>
            <person name="Chase H."/>
        </authorList>
    </citation>
    <scope>NUCLEOTIDE SEQUENCE [LARGE SCALE GENOMIC DNA]</scope>
    <source>
        <strain evidence="2 3">MOD1-Md1s</strain>
    </source>
</reference>
<reference evidence="1 4" key="2">
    <citation type="submission" date="2019-08" db="EMBL/GenBank/DDBJ databases">
        <title>Prevalence, distribution, and phylogeny of type two toxin-antitoxin genes possessed by Cronobacter species where C. sakazakii homologs follow sequence type lineages.</title>
        <authorList>
            <person name="Finkelstein S."/>
            <person name="Negrete F."/>
            <person name="Jang H."/>
            <person name="Gopinath G.R."/>
            <person name="Tall B.D."/>
        </authorList>
    </citation>
    <scope>NUCLEOTIDE SEQUENCE [LARGE SCALE GENOMIC DNA]</scope>
    <source>
        <strain evidence="1 4">MOD1_GK1257</strain>
    </source>
</reference>
<dbReference type="RefSeq" id="WP_075192846.1">
    <property type="nucleotide sequence ID" value="NZ_CP187979.1"/>
</dbReference>
<dbReference type="EMBL" id="WAGD01000035">
    <property type="protein sequence ID" value="KAB0877712.1"/>
    <property type="molecule type" value="Genomic_DNA"/>
</dbReference>
<evidence type="ECO:0000313" key="2">
    <source>
        <dbReference type="EMBL" id="PUX15666.1"/>
    </source>
</evidence>
<dbReference type="Proteomes" id="UP000469927">
    <property type="component" value="Unassembled WGS sequence"/>
</dbReference>